<feature type="compositionally biased region" description="Basic and acidic residues" evidence="1">
    <location>
        <begin position="196"/>
        <end position="206"/>
    </location>
</feature>
<proteinExistence type="predicted"/>
<feature type="compositionally biased region" description="Basic and acidic residues" evidence="1">
    <location>
        <begin position="164"/>
        <end position="176"/>
    </location>
</feature>
<feature type="compositionally biased region" description="Acidic residues" evidence="1">
    <location>
        <begin position="207"/>
        <end position="222"/>
    </location>
</feature>
<feature type="compositionally biased region" description="Acidic residues" evidence="1">
    <location>
        <begin position="237"/>
        <end position="251"/>
    </location>
</feature>
<sequence length="556" mass="62475">MAKIPYGTNGRYLSEDLADDSLPSASGRKRKRSTTPKQEMHGPKVTDRPRLSTPDPQTPGLPSSVVTAGLTTDGSSVASAHTATSALTIPDEKDEDDGIVRGVVVMDPFARTSDFCGQVVEDFDDSAFFATAPETGRADACELMESVEVSYIQTVPSQEDGERDEPVAKRRRIDSSEKVSTVEIRDNFADVTAQDAGHETVNKDGEGTDTDSWDDAEEDAAVEEGQNADLENSACSDDNDDTADDGEDPDNETNSNWDHLEVVQERLAEYNDLKKSVKGYEKWTKDQAKLHKLLALRGCWPMFEHSWALNFSIRNIFPTVFAPTGTRKSVAITSKTNEFRTTRALEAIFDLSPLVHSYRQSGIEEKIGGVLKKALKRYINWAVYDAGVEDRVYVPTLEVYEFDPRRWAAKARASKETIVKKEPTSEWDSDGEELNSDPISDEVEKRLRRLAARHREDLVTPESRHLPEYMWTYKEQPPLLFAFVVLQHMVMVVSMDPSLPDNEIIVFSELDMSLADQWLWNALAIALPVHMARDALWERRNRLPVVERMEVEDPDL</sequence>
<accession>A0A1J7IWW5</accession>
<dbReference type="InParanoid" id="A0A1J7IWW5"/>
<keyword evidence="3" id="KW-1185">Reference proteome</keyword>
<dbReference type="AlphaFoldDB" id="A0A1J7IWW5"/>
<dbReference type="EMBL" id="KV875095">
    <property type="protein sequence ID" value="OIW31813.1"/>
    <property type="molecule type" value="Genomic_DNA"/>
</dbReference>
<name>A0A1J7IWW5_9PEZI</name>
<feature type="region of interest" description="Disordered" evidence="1">
    <location>
        <begin position="1"/>
        <end position="83"/>
    </location>
</feature>
<feature type="region of interest" description="Disordered" evidence="1">
    <location>
        <begin position="193"/>
        <end position="257"/>
    </location>
</feature>
<protein>
    <submittedName>
        <fullName evidence="2">Uncharacterized protein</fullName>
    </submittedName>
</protein>
<dbReference type="Proteomes" id="UP000182658">
    <property type="component" value="Unassembled WGS sequence"/>
</dbReference>
<feature type="compositionally biased region" description="Basic and acidic residues" evidence="1">
    <location>
        <begin position="38"/>
        <end position="50"/>
    </location>
</feature>
<evidence type="ECO:0000313" key="2">
    <source>
        <dbReference type="EMBL" id="OIW31813.1"/>
    </source>
</evidence>
<dbReference type="OrthoDB" id="5286775at2759"/>
<gene>
    <name evidence="2" type="ORF">CONLIGDRAFT_678264</name>
</gene>
<reference evidence="2 3" key="1">
    <citation type="submission" date="2016-10" db="EMBL/GenBank/DDBJ databases">
        <title>Draft genome sequence of Coniochaeta ligniaria NRRL30616, a lignocellulolytic fungus for bioabatement of inhibitors in plant biomass hydrolysates.</title>
        <authorList>
            <consortium name="DOE Joint Genome Institute"/>
            <person name="Jimenez D.J."/>
            <person name="Hector R.E."/>
            <person name="Riley R."/>
            <person name="Sun H."/>
            <person name="Grigoriev I.V."/>
            <person name="Van Elsas J.D."/>
            <person name="Nichols N.N."/>
        </authorList>
    </citation>
    <scope>NUCLEOTIDE SEQUENCE [LARGE SCALE GENOMIC DNA]</scope>
    <source>
        <strain evidence="2 3">NRRL 30616</strain>
    </source>
</reference>
<evidence type="ECO:0000256" key="1">
    <source>
        <dbReference type="SAM" id="MobiDB-lite"/>
    </source>
</evidence>
<feature type="region of interest" description="Disordered" evidence="1">
    <location>
        <begin position="155"/>
        <end position="176"/>
    </location>
</feature>
<evidence type="ECO:0000313" key="3">
    <source>
        <dbReference type="Proteomes" id="UP000182658"/>
    </source>
</evidence>
<feature type="compositionally biased region" description="Polar residues" evidence="1">
    <location>
        <begin position="60"/>
        <end position="74"/>
    </location>
</feature>
<organism evidence="2 3">
    <name type="scientific">Coniochaeta ligniaria NRRL 30616</name>
    <dbReference type="NCBI Taxonomy" id="1408157"/>
    <lineage>
        <taxon>Eukaryota</taxon>
        <taxon>Fungi</taxon>
        <taxon>Dikarya</taxon>
        <taxon>Ascomycota</taxon>
        <taxon>Pezizomycotina</taxon>
        <taxon>Sordariomycetes</taxon>
        <taxon>Sordariomycetidae</taxon>
        <taxon>Coniochaetales</taxon>
        <taxon>Coniochaetaceae</taxon>
        <taxon>Coniochaeta</taxon>
    </lineage>
</organism>